<dbReference type="Gene3D" id="3.40.1350.10">
    <property type="match status" value="1"/>
</dbReference>
<name>A0A2N3R5K3_9BIFI</name>
<dbReference type="InterPro" id="IPR011856">
    <property type="entry name" value="tRNA_endonuc-like_dom_sf"/>
</dbReference>
<organism evidence="3 4">
    <name type="scientific">Bifidobacterium pseudolongum subsp. globosum</name>
    <dbReference type="NCBI Taxonomy" id="1690"/>
    <lineage>
        <taxon>Bacteria</taxon>
        <taxon>Bacillati</taxon>
        <taxon>Actinomycetota</taxon>
        <taxon>Actinomycetes</taxon>
        <taxon>Bifidobacteriales</taxon>
        <taxon>Bifidobacteriaceae</taxon>
        <taxon>Bifidobacterium</taxon>
    </lineage>
</organism>
<dbReference type="PANTHER" id="PTHR30015">
    <property type="entry name" value="MRR RESTRICTION SYSTEM PROTEIN"/>
    <property type="match status" value="1"/>
</dbReference>
<sequence length="312" mass="35114">MLEWFSNLDSVWKYCIAGVGIIAMLALAIWVVDAIRQMVFRSKFHKQYGVNLPHSVRIKRYHHEDDPIGTLVLRFPYWSAAKRDGTRDQRTKDTTICYQKSLIDIGPWGLSDKNPLVMYRIALDLRAQGHAVGYCQEEKIKRQSVMEQVNAQRSATSVANIVAQFRSQPTDFEPFCADVFRNLGWSAEVTPPVRDGGFDLKLYDPQGVSFIAECKCYEPTHRVGRPIIQKLQGANTTVGAQGMMVITTSGFSRDAVTYANQVGVQLIDGDMLVRLCAQAFGESDAQPVPASAFALTRNDIMQHIPVDMWNMF</sequence>
<feature type="domain" description="Restriction endonuclease type IV Mrr" evidence="2">
    <location>
        <begin position="168"/>
        <end position="276"/>
    </location>
</feature>
<keyword evidence="1" id="KW-0812">Transmembrane</keyword>
<keyword evidence="3" id="KW-0540">Nuclease</keyword>
<dbReference type="GO" id="GO:0003677">
    <property type="term" value="F:DNA binding"/>
    <property type="evidence" value="ECO:0007669"/>
    <property type="project" value="InterPro"/>
</dbReference>
<proteinExistence type="predicted"/>
<protein>
    <submittedName>
        <fullName evidence="3">Restriction endonuclease</fullName>
    </submittedName>
</protein>
<dbReference type="PANTHER" id="PTHR30015:SF7">
    <property type="entry name" value="TYPE IV METHYL-DIRECTED RESTRICTION ENZYME ECOKMRR"/>
    <property type="match status" value="1"/>
</dbReference>
<keyword evidence="3" id="KW-0378">Hydrolase</keyword>
<dbReference type="InterPro" id="IPR052906">
    <property type="entry name" value="Type_IV_Methyl-Rstrct_Enzyme"/>
</dbReference>
<evidence type="ECO:0000313" key="3">
    <source>
        <dbReference type="EMBL" id="PKV04062.1"/>
    </source>
</evidence>
<reference evidence="3 4" key="1">
    <citation type="submission" date="2017-10" db="EMBL/GenBank/DDBJ databases">
        <title>Bifidobacterium genomics.</title>
        <authorList>
            <person name="Lugli G.A."/>
            <person name="Milani C."/>
            <person name="Mancabelli L."/>
        </authorList>
    </citation>
    <scope>NUCLEOTIDE SEQUENCE [LARGE SCALE GENOMIC DNA]</scope>
    <source>
        <strain evidence="3 4">1520B</strain>
    </source>
</reference>
<feature type="transmembrane region" description="Helical" evidence="1">
    <location>
        <begin position="12"/>
        <end position="32"/>
    </location>
</feature>
<evidence type="ECO:0000256" key="1">
    <source>
        <dbReference type="SAM" id="Phobius"/>
    </source>
</evidence>
<dbReference type="GO" id="GO:0009307">
    <property type="term" value="P:DNA restriction-modification system"/>
    <property type="evidence" value="ECO:0007669"/>
    <property type="project" value="InterPro"/>
</dbReference>
<dbReference type="Proteomes" id="UP000233762">
    <property type="component" value="Unassembled WGS sequence"/>
</dbReference>
<dbReference type="InterPro" id="IPR011335">
    <property type="entry name" value="Restrct_endonuc-II-like"/>
</dbReference>
<dbReference type="RefSeq" id="WP_143252345.1">
    <property type="nucleotide sequence ID" value="NZ_PCHH01000002.1"/>
</dbReference>
<keyword evidence="1" id="KW-1133">Transmembrane helix</keyword>
<dbReference type="GO" id="GO:0015666">
    <property type="term" value="F:restriction endodeoxyribonuclease activity"/>
    <property type="evidence" value="ECO:0007669"/>
    <property type="project" value="TreeGrafter"/>
</dbReference>
<evidence type="ECO:0000259" key="2">
    <source>
        <dbReference type="Pfam" id="PF04471"/>
    </source>
</evidence>
<accession>A0A2N3R5K3</accession>
<dbReference type="SUPFAM" id="SSF52980">
    <property type="entry name" value="Restriction endonuclease-like"/>
    <property type="match status" value="1"/>
</dbReference>
<dbReference type="EMBL" id="PCHH01000002">
    <property type="protein sequence ID" value="PKV04062.1"/>
    <property type="molecule type" value="Genomic_DNA"/>
</dbReference>
<evidence type="ECO:0000313" key="4">
    <source>
        <dbReference type="Proteomes" id="UP000233762"/>
    </source>
</evidence>
<dbReference type="InterPro" id="IPR007560">
    <property type="entry name" value="Restrct_endonuc_IV_Mrr"/>
</dbReference>
<comment type="caution">
    <text evidence="3">The sequence shown here is derived from an EMBL/GenBank/DDBJ whole genome shotgun (WGS) entry which is preliminary data.</text>
</comment>
<gene>
    <name evidence="3" type="ORF">CQR50_0974</name>
</gene>
<dbReference type="Pfam" id="PF04471">
    <property type="entry name" value="Mrr_cat"/>
    <property type="match status" value="1"/>
</dbReference>
<dbReference type="AlphaFoldDB" id="A0A2N3R5K3"/>
<keyword evidence="1" id="KW-0472">Membrane</keyword>
<keyword evidence="3" id="KW-0255">Endonuclease</keyword>